<dbReference type="Gene3D" id="3.20.20.220">
    <property type="match status" value="1"/>
</dbReference>
<protein>
    <submittedName>
        <fullName evidence="3">Proline dehydrogenase</fullName>
    </submittedName>
</protein>
<evidence type="ECO:0000313" key="4">
    <source>
        <dbReference type="Proteomes" id="UP000317638"/>
    </source>
</evidence>
<dbReference type="InterPro" id="IPR029041">
    <property type="entry name" value="FAD-linked_oxidoreductase-like"/>
</dbReference>
<sequence>MQRLVQRAIRSERLNRIAQETAVRDLALAYFAGEHVDDAVATAADLRRKGLSVSFTHLGSECGDTPVELGRLLDALGEGAIGAELSVRPSSIGLRESVDLARGTLVDLCAAADDAGASVTLEMQGHPEYTQTLALYRGVVGHHPSLGITLPVDLRRAERDARDLGRDGARVRICIGTYPEPRSVAIRSEHEKSLALVRCLRILVEAGAHTLLASHDPRVIHIAQELAHRADRTTEDFEFQMLMGVRPLEQRRLVDIGMRCRTYIPFGPAWYEYLAGRIAARPRTLWNYARAILDKR</sequence>
<feature type="domain" description="Proline dehydrogenase" evidence="2">
    <location>
        <begin position="198"/>
        <end position="268"/>
    </location>
</feature>
<dbReference type="EMBL" id="VKKG01000002">
    <property type="protein sequence ID" value="TRY18581.1"/>
    <property type="molecule type" value="Genomic_DNA"/>
</dbReference>
<comment type="caution">
    <text evidence="3">The sequence shown here is derived from an EMBL/GenBank/DDBJ whole genome shotgun (WGS) entry which is preliminary data.</text>
</comment>
<dbReference type="OrthoDB" id="9773461at2"/>
<dbReference type="GO" id="GO:0006562">
    <property type="term" value="P:L-proline catabolic process"/>
    <property type="evidence" value="ECO:0007669"/>
    <property type="project" value="UniProtKB-ARBA"/>
</dbReference>
<dbReference type="AlphaFoldDB" id="A0A553K1K3"/>
<dbReference type="SUPFAM" id="SSF51730">
    <property type="entry name" value="FAD-linked oxidoreductase"/>
    <property type="match status" value="1"/>
</dbReference>
<evidence type="ECO:0000259" key="2">
    <source>
        <dbReference type="Pfam" id="PF01619"/>
    </source>
</evidence>
<dbReference type="Proteomes" id="UP000317638">
    <property type="component" value="Unassembled WGS sequence"/>
</dbReference>
<evidence type="ECO:0000256" key="1">
    <source>
        <dbReference type="ARBA" id="ARBA00023002"/>
    </source>
</evidence>
<keyword evidence="1" id="KW-0560">Oxidoreductase</keyword>
<gene>
    <name evidence="3" type="ORF">FOJ82_05495</name>
</gene>
<proteinExistence type="predicted"/>
<keyword evidence="4" id="KW-1185">Reference proteome</keyword>
<dbReference type="Pfam" id="PF01619">
    <property type="entry name" value="Pro_dh"/>
    <property type="match status" value="1"/>
</dbReference>
<evidence type="ECO:0000313" key="3">
    <source>
        <dbReference type="EMBL" id="TRY18581.1"/>
    </source>
</evidence>
<dbReference type="GO" id="GO:0004657">
    <property type="term" value="F:proline dehydrogenase activity"/>
    <property type="evidence" value="ECO:0007669"/>
    <property type="project" value="UniProtKB-ARBA"/>
</dbReference>
<dbReference type="RefSeq" id="WP_143937477.1">
    <property type="nucleotide sequence ID" value="NZ_VKKG01000002.1"/>
</dbReference>
<accession>A0A553K1K3</accession>
<dbReference type="InterPro" id="IPR002872">
    <property type="entry name" value="Proline_DH_dom"/>
</dbReference>
<organism evidence="3 4">
    <name type="scientific">Tessaracoccus rhinocerotis</name>
    <dbReference type="NCBI Taxonomy" id="1689449"/>
    <lineage>
        <taxon>Bacteria</taxon>
        <taxon>Bacillati</taxon>
        <taxon>Actinomycetota</taxon>
        <taxon>Actinomycetes</taxon>
        <taxon>Propionibacteriales</taxon>
        <taxon>Propionibacteriaceae</taxon>
        <taxon>Tessaracoccus</taxon>
    </lineage>
</organism>
<reference evidence="3 4" key="1">
    <citation type="submission" date="2019-07" db="EMBL/GenBank/DDBJ databases">
        <authorList>
            <person name="Zhou L.-Y."/>
        </authorList>
    </citation>
    <scope>NUCLEOTIDE SEQUENCE [LARGE SCALE GENOMIC DNA]</scope>
    <source>
        <strain evidence="3 4">YIM 101269</strain>
    </source>
</reference>
<name>A0A553K1K3_9ACTN</name>